<feature type="region of interest" description="Disordered" evidence="1">
    <location>
        <begin position="612"/>
        <end position="638"/>
    </location>
</feature>
<dbReference type="EMBL" id="JBJKFK010001087">
    <property type="protein sequence ID" value="KAL3314128.1"/>
    <property type="molecule type" value="Genomic_DNA"/>
</dbReference>
<dbReference type="PANTHER" id="PTHR31005:SF8">
    <property type="entry name" value="DUF4139 DOMAIN-CONTAINING PROTEIN"/>
    <property type="match status" value="1"/>
</dbReference>
<dbReference type="PANTHER" id="PTHR31005">
    <property type="entry name" value="DUF4139 DOMAIN-CONTAINING PROTEIN"/>
    <property type="match status" value="1"/>
</dbReference>
<dbReference type="Pfam" id="PF13600">
    <property type="entry name" value="DUF4140"/>
    <property type="match status" value="1"/>
</dbReference>
<evidence type="ECO:0000259" key="3">
    <source>
        <dbReference type="Pfam" id="PF13600"/>
    </source>
</evidence>
<sequence>MAAVDRDRACSAQGNGRALVGVAWITVRSVLSLPEQADPAKLCLLSVCCCCYLSLSISTERGTASGRSFTLDLLESHDLGSGFSTLVRESEAREASSEVSTGEQSQLDLVGENLVQEVISRSMLDALGPGPVLTATLELEESKPDSHSPAISAMSNDHDDVPLEEEDDEVVYHDELEDEHEAKTFQQIREELETKDVTGSLQPQLSMICVSNGAPPSSGAAQQSQGDATPTGSISQPPLAPTTPPPSSVITRSGGQRPNNSETALLGNTRARLTYVIGDCAMQNLIVYPDKAHVYRKETPRFSANEVTEVLFTHVSPAINKDSVRVELRGRATILDVTLHEKSVEDDPQESVAQMQDEIRHCRKEIEVILSRISRAEKQRAVLDTYAEKMTGTTPKSDENGPVQCNGAPDEEHHHTQGKVRGKKVTSSATLQHLNSMAIGDKESVINPYDPRMMDTLSRFLSTYEEKANVVDSLILDGEEQIERLKARIEYVEKHIHEVELKHDDSIARDLSVIVEPRETGSVEMIISYVVGRCTWKPAYDIRMFNSDGSMKIIYYGMVQQATGENWTQIPKMTLSTAQPALGGTVPQLGLQTVRYKQNLQAPPLASICSQHASRTKRYTGQQQQLRRSQRSQSQSINELDEVEVSPLPFSACIALLGLGPILPMDERQMRPRKQGNTMSRTKSNMEAFRQRPGGSTNTFDREMDIAEVSSVMLQGPATPASTLHRTMSTATQSRRNLGTSLLLNACPPSAGACAIPDFLLAADGHKNSDDQAVSVQFEVPRPLALIGSDNEPHRATVGLIDLQPHYDYVSVPKRCPYAFLKATAVNQSNFYLLPGQTNIYTDNTFIGKVDMRAVAPGEQFSCQLGAEHGIKVSYRPMFKCKEGGSSGSKCVMTFKQMIEVKNCFDRAVKLTVIDQVPISGEEKIKVSLLEPVIKHPEKYDRGKPIRMNKNHNVEWDLDLQSNEVRELCLKFSVEHPANEELEVSVAS</sequence>
<feature type="domain" description="DUF4139" evidence="2">
    <location>
        <begin position="527"/>
        <end position="977"/>
    </location>
</feature>
<proteinExistence type="predicted"/>
<feature type="region of interest" description="Disordered" evidence="1">
    <location>
        <begin position="208"/>
        <end position="265"/>
    </location>
</feature>
<gene>
    <name evidence="4" type="ORF">Ciccas_007262</name>
</gene>
<evidence type="ECO:0000313" key="4">
    <source>
        <dbReference type="EMBL" id="KAL3314128.1"/>
    </source>
</evidence>
<feature type="compositionally biased region" description="Pro residues" evidence="1">
    <location>
        <begin position="238"/>
        <end position="247"/>
    </location>
</feature>
<dbReference type="NCBIfam" id="TIGR02231">
    <property type="entry name" value="mucoidy inhibitor MuiA family protein"/>
    <property type="match status" value="1"/>
</dbReference>
<dbReference type="Pfam" id="PF13598">
    <property type="entry name" value="DUF4139"/>
    <property type="match status" value="1"/>
</dbReference>
<feature type="compositionally biased region" description="Low complexity" evidence="1">
    <location>
        <begin position="622"/>
        <end position="636"/>
    </location>
</feature>
<dbReference type="Proteomes" id="UP001626550">
    <property type="component" value="Unassembled WGS sequence"/>
</dbReference>
<dbReference type="InterPro" id="IPR011935">
    <property type="entry name" value="CHP02231"/>
</dbReference>
<dbReference type="InterPro" id="IPR037291">
    <property type="entry name" value="DUF4139"/>
</dbReference>
<evidence type="ECO:0008006" key="6">
    <source>
        <dbReference type="Google" id="ProtNLM"/>
    </source>
</evidence>
<feature type="region of interest" description="Disordered" evidence="1">
    <location>
        <begin position="139"/>
        <end position="162"/>
    </location>
</feature>
<feature type="compositionally biased region" description="Polar residues" evidence="1">
    <location>
        <begin position="248"/>
        <end position="263"/>
    </location>
</feature>
<feature type="region of interest" description="Disordered" evidence="1">
    <location>
        <begin position="390"/>
        <end position="425"/>
    </location>
</feature>
<feature type="domain" description="DUF4140" evidence="3">
    <location>
        <begin position="287"/>
        <end position="383"/>
    </location>
</feature>
<keyword evidence="5" id="KW-1185">Reference proteome</keyword>
<name>A0ABD2Q431_9PLAT</name>
<comment type="caution">
    <text evidence="4">The sequence shown here is derived from an EMBL/GenBank/DDBJ whole genome shotgun (WGS) entry which is preliminary data.</text>
</comment>
<accession>A0ABD2Q431</accession>
<protein>
    <recommendedName>
        <fullName evidence="6">Protein F37C4.5</fullName>
    </recommendedName>
</protein>
<evidence type="ECO:0000256" key="1">
    <source>
        <dbReference type="SAM" id="MobiDB-lite"/>
    </source>
</evidence>
<dbReference type="InterPro" id="IPR025554">
    <property type="entry name" value="DUF4140"/>
</dbReference>
<feature type="compositionally biased region" description="Polar residues" evidence="1">
    <location>
        <begin position="219"/>
        <end position="236"/>
    </location>
</feature>
<dbReference type="AlphaFoldDB" id="A0ABD2Q431"/>
<organism evidence="4 5">
    <name type="scientific">Cichlidogyrus casuarinus</name>
    <dbReference type="NCBI Taxonomy" id="1844966"/>
    <lineage>
        <taxon>Eukaryota</taxon>
        <taxon>Metazoa</taxon>
        <taxon>Spiralia</taxon>
        <taxon>Lophotrochozoa</taxon>
        <taxon>Platyhelminthes</taxon>
        <taxon>Monogenea</taxon>
        <taxon>Monopisthocotylea</taxon>
        <taxon>Dactylogyridea</taxon>
        <taxon>Ancyrocephalidae</taxon>
        <taxon>Cichlidogyrus</taxon>
    </lineage>
</organism>
<evidence type="ECO:0000313" key="5">
    <source>
        <dbReference type="Proteomes" id="UP001626550"/>
    </source>
</evidence>
<reference evidence="4 5" key="1">
    <citation type="submission" date="2024-11" db="EMBL/GenBank/DDBJ databases">
        <title>Adaptive evolution of stress response genes in parasites aligns with host niche diversity.</title>
        <authorList>
            <person name="Hahn C."/>
            <person name="Resl P."/>
        </authorList>
    </citation>
    <scope>NUCLEOTIDE SEQUENCE [LARGE SCALE GENOMIC DNA]</scope>
    <source>
        <strain evidence="4">EGGRZ-B1_66</strain>
        <tissue evidence="4">Body</tissue>
    </source>
</reference>
<evidence type="ECO:0000259" key="2">
    <source>
        <dbReference type="Pfam" id="PF13598"/>
    </source>
</evidence>